<dbReference type="AlphaFoldDB" id="A0A9J5WJM2"/>
<keyword evidence="2" id="KW-1185">Reference proteome</keyword>
<proteinExistence type="predicted"/>
<evidence type="ECO:0000313" key="1">
    <source>
        <dbReference type="EMBL" id="KAG5575062.1"/>
    </source>
</evidence>
<reference evidence="1 2" key="1">
    <citation type="submission" date="2020-09" db="EMBL/GenBank/DDBJ databases">
        <title>De no assembly of potato wild relative species, Solanum commersonii.</title>
        <authorList>
            <person name="Cho K."/>
        </authorList>
    </citation>
    <scope>NUCLEOTIDE SEQUENCE [LARGE SCALE GENOMIC DNA]</scope>
    <source>
        <strain evidence="1">LZ3.2</strain>
        <tissue evidence="1">Leaf</tissue>
    </source>
</reference>
<sequence>MVENFLHKCKHALGTFGIPSRSKIVNKQTRALMQPESLLQNVIHYAFNCEPKTAILLTGFNSLE</sequence>
<protein>
    <submittedName>
        <fullName evidence="1">Uncharacterized protein</fullName>
    </submittedName>
</protein>
<gene>
    <name evidence="1" type="ORF">H5410_055196</name>
</gene>
<comment type="caution">
    <text evidence="1">The sequence shown here is derived from an EMBL/GenBank/DDBJ whole genome shotgun (WGS) entry which is preliminary data.</text>
</comment>
<name>A0A9J5WJM2_SOLCO</name>
<organism evidence="1 2">
    <name type="scientific">Solanum commersonii</name>
    <name type="common">Commerson's wild potato</name>
    <name type="synonym">Commerson's nightshade</name>
    <dbReference type="NCBI Taxonomy" id="4109"/>
    <lineage>
        <taxon>Eukaryota</taxon>
        <taxon>Viridiplantae</taxon>
        <taxon>Streptophyta</taxon>
        <taxon>Embryophyta</taxon>
        <taxon>Tracheophyta</taxon>
        <taxon>Spermatophyta</taxon>
        <taxon>Magnoliopsida</taxon>
        <taxon>eudicotyledons</taxon>
        <taxon>Gunneridae</taxon>
        <taxon>Pentapetalae</taxon>
        <taxon>asterids</taxon>
        <taxon>lamiids</taxon>
        <taxon>Solanales</taxon>
        <taxon>Solanaceae</taxon>
        <taxon>Solanoideae</taxon>
        <taxon>Solaneae</taxon>
        <taxon>Solanum</taxon>
    </lineage>
</organism>
<dbReference type="Proteomes" id="UP000824120">
    <property type="component" value="Chromosome 11"/>
</dbReference>
<accession>A0A9J5WJM2</accession>
<dbReference type="EMBL" id="JACXVP010000011">
    <property type="protein sequence ID" value="KAG5575062.1"/>
    <property type="molecule type" value="Genomic_DNA"/>
</dbReference>
<evidence type="ECO:0000313" key="2">
    <source>
        <dbReference type="Proteomes" id="UP000824120"/>
    </source>
</evidence>